<keyword evidence="10" id="KW-1185">Reference proteome</keyword>
<dbReference type="Pfam" id="PF00330">
    <property type="entry name" value="Aconitase"/>
    <property type="match status" value="1"/>
</dbReference>
<proteinExistence type="inferred from homology"/>
<evidence type="ECO:0000256" key="1">
    <source>
        <dbReference type="ARBA" id="ARBA00001966"/>
    </source>
</evidence>
<gene>
    <name evidence="9" type="ORF">SAMN02745912_03433</name>
</gene>
<dbReference type="GO" id="GO:0046872">
    <property type="term" value="F:metal ion binding"/>
    <property type="evidence" value="ECO:0007669"/>
    <property type="project" value="UniProtKB-KW"/>
</dbReference>
<accession>A0A1M6STU2</accession>
<comment type="subunit">
    <text evidence="3">Monomer.</text>
</comment>
<dbReference type="NCBIfam" id="NF001614">
    <property type="entry name" value="PRK00402.1"/>
    <property type="match status" value="1"/>
</dbReference>
<evidence type="ECO:0000259" key="7">
    <source>
        <dbReference type="Pfam" id="PF00330"/>
    </source>
</evidence>
<dbReference type="Gene3D" id="3.20.19.10">
    <property type="entry name" value="Aconitase, domain 4"/>
    <property type="match status" value="1"/>
</dbReference>
<feature type="domain" description="Aconitase A/isopropylmalate dehydratase small subunit swivel" evidence="8">
    <location>
        <begin position="520"/>
        <end position="575"/>
    </location>
</feature>
<evidence type="ECO:0000256" key="5">
    <source>
        <dbReference type="ARBA" id="ARBA00023004"/>
    </source>
</evidence>
<dbReference type="PROSITE" id="PS01244">
    <property type="entry name" value="ACONITASE_2"/>
    <property type="match status" value="1"/>
</dbReference>
<dbReference type="GO" id="GO:0003994">
    <property type="term" value="F:aconitate hydratase activity"/>
    <property type="evidence" value="ECO:0007669"/>
    <property type="project" value="TreeGrafter"/>
</dbReference>
<dbReference type="SUPFAM" id="SSF53732">
    <property type="entry name" value="Aconitase iron-sulfur domain"/>
    <property type="match status" value="1"/>
</dbReference>
<evidence type="ECO:0000313" key="10">
    <source>
        <dbReference type="Proteomes" id="UP000184465"/>
    </source>
</evidence>
<sequence>MNKSLTYKILEKNLLKGRVVEENEISIKVNQTLTQDSTGTMVYLQLESMGIKDIKTDLSVAYIDHNTLQTGFENADDHEFIKSAAAKYGIIFSKPGNGICHQLHLERFGKPTDVLIGSDSHTPTCGGLGMLSIGSGGLDVAVAMAKGYYFLKVPKVLNVELKGKLNPWVSAKDVILFILKKLSVKGGVGYVIEYSGEGIKELSVTDRATITNMGAELGATTSIFPSDEITKDFLVRQGREKDFKYLTADDDAHYDKKIKIDLSDIKPMTAMPHSPDNVFQIKDIKELKVDQVVIGSCTNSSYTDLMKVAKILKGKKVHPDVSLVISPGSSNILGMMADNGALGDLISAGARIIEAACGPCIGMGQAPKTDAVSLRTFNRNFKGRCGTKSADVYLVSPETAAVSAIAGYLTDPSTFGEMPDIKIPQKYDVYDNYFIYPLENREGLEVKMGPNIKPFPVNKALKPNLNGKVLLKTGDNITTDDIMPSNAKLLPYRSNIPELSKYCFGTIVDDFDIRAKENKGGFVIGGENYGQGSSREHAALVPLYLGVKAVIAKSFARIHKSNLINSGIIPFIFKNKDDYYILDEFDEIELVDVIESLDSSTEIKLINRTKNITMELIFQGSKRDIEILKKGGYLNFAKKIND</sequence>
<protein>
    <submittedName>
        <fullName evidence="9">Aconitase</fullName>
    </submittedName>
</protein>
<dbReference type="NCBIfam" id="NF005558">
    <property type="entry name" value="PRK07229.1"/>
    <property type="match status" value="1"/>
</dbReference>
<reference evidence="9 10" key="1">
    <citation type="submission" date="2016-11" db="EMBL/GenBank/DDBJ databases">
        <authorList>
            <person name="Jaros S."/>
            <person name="Januszkiewicz K."/>
            <person name="Wedrychowicz H."/>
        </authorList>
    </citation>
    <scope>NUCLEOTIDE SEQUENCE [LARGE SCALE GENOMIC DNA]</scope>
    <source>
        <strain evidence="9 10">DSM 15212</strain>
    </source>
</reference>
<dbReference type="GO" id="GO:0051539">
    <property type="term" value="F:4 iron, 4 sulfur cluster binding"/>
    <property type="evidence" value="ECO:0007669"/>
    <property type="project" value="TreeGrafter"/>
</dbReference>
<dbReference type="GO" id="GO:0006099">
    <property type="term" value="P:tricarboxylic acid cycle"/>
    <property type="evidence" value="ECO:0007669"/>
    <property type="project" value="UniProtKB-UniPathway"/>
</dbReference>
<dbReference type="PROSITE" id="PS00450">
    <property type="entry name" value="ACONITASE_1"/>
    <property type="match status" value="1"/>
</dbReference>
<dbReference type="GO" id="GO:0005829">
    <property type="term" value="C:cytosol"/>
    <property type="evidence" value="ECO:0007669"/>
    <property type="project" value="TreeGrafter"/>
</dbReference>
<comment type="similarity">
    <text evidence="2">Belongs to the aconitase/IPM isomerase family.</text>
</comment>
<dbReference type="InterPro" id="IPR001030">
    <property type="entry name" value="Acoase/IPM_deHydtase_lsu_aba"/>
</dbReference>
<evidence type="ECO:0000256" key="3">
    <source>
        <dbReference type="ARBA" id="ARBA00011245"/>
    </source>
</evidence>
<dbReference type="InterPro" id="IPR015931">
    <property type="entry name" value="Acnase/IPM_dHydase_lsu_aba_1/3"/>
</dbReference>
<dbReference type="PANTHER" id="PTHR43160">
    <property type="entry name" value="ACONITATE HYDRATASE B"/>
    <property type="match status" value="1"/>
</dbReference>
<organism evidence="9 10">
    <name type="scientific">Paramaledivibacter caminithermalis (strain DSM 15212 / CIP 107654 / DViRD3)</name>
    <name type="common">Clostridium caminithermale</name>
    <dbReference type="NCBI Taxonomy" id="1121301"/>
    <lineage>
        <taxon>Bacteria</taxon>
        <taxon>Bacillati</taxon>
        <taxon>Bacillota</taxon>
        <taxon>Clostridia</taxon>
        <taxon>Peptostreptococcales</taxon>
        <taxon>Caminicellaceae</taxon>
        <taxon>Paramaledivibacter</taxon>
    </lineage>
</organism>
<dbReference type="EMBL" id="FRAG01000070">
    <property type="protein sequence ID" value="SHK48152.1"/>
    <property type="molecule type" value="Genomic_DNA"/>
</dbReference>
<evidence type="ECO:0000313" key="9">
    <source>
        <dbReference type="EMBL" id="SHK48152.1"/>
    </source>
</evidence>
<dbReference type="InterPro" id="IPR036008">
    <property type="entry name" value="Aconitase_4Fe-4S_dom"/>
</dbReference>
<dbReference type="OrthoDB" id="9764318at2"/>
<dbReference type="InterPro" id="IPR018136">
    <property type="entry name" value="Aconitase_4Fe-4S_BS"/>
</dbReference>
<dbReference type="UniPathway" id="UPA00223">
    <property type="reaction ID" value="UER00718"/>
</dbReference>
<dbReference type="PANTHER" id="PTHR43160:SF3">
    <property type="entry name" value="ACONITATE HYDRATASE, MITOCHONDRIAL"/>
    <property type="match status" value="1"/>
</dbReference>
<keyword evidence="4" id="KW-0479">Metal-binding</keyword>
<keyword evidence="5" id="KW-0408">Iron</keyword>
<name>A0A1M6STU2_PARC5</name>
<evidence type="ECO:0000259" key="8">
    <source>
        <dbReference type="Pfam" id="PF00694"/>
    </source>
</evidence>
<dbReference type="InterPro" id="IPR006250">
    <property type="entry name" value="Aconitase_put"/>
</dbReference>
<comment type="cofactor">
    <cofactor evidence="1">
        <name>[4Fe-4S] cluster</name>
        <dbReference type="ChEBI" id="CHEBI:49883"/>
    </cofactor>
</comment>
<dbReference type="Proteomes" id="UP000184465">
    <property type="component" value="Unassembled WGS sequence"/>
</dbReference>
<dbReference type="Gene3D" id="3.30.499.10">
    <property type="entry name" value="Aconitase, domain 3"/>
    <property type="match status" value="2"/>
</dbReference>
<dbReference type="Pfam" id="PF00694">
    <property type="entry name" value="Aconitase_C"/>
    <property type="match status" value="1"/>
</dbReference>
<evidence type="ECO:0000256" key="4">
    <source>
        <dbReference type="ARBA" id="ARBA00022723"/>
    </source>
</evidence>
<dbReference type="InterPro" id="IPR050926">
    <property type="entry name" value="Aconitase/IPM_isomerase"/>
</dbReference>
<dbReference type="InterPro" id="IPR015928">
    <property type="entry name" value="Aconitase/3IPM_dehydase_swvl"/>
</dbReference>
<dbReference type="PRINTS" id="PR00415">
    <property type="entry name" value="ACONITASE"/>
</dbReference>
<evidence type="ECO:0000256" key="2">
    <source>
        <dbReference type="ARBA" id="ARBA00007185"/>
    </source>
</evidence>
<dbReference type="AlphaFoldDB" id="A0A1M6STU2"/>
<dbReference type="RefSeq" id="WP_073152889.1">
    <property type="nucleotide sequence ID" value="NZ_FRAG01000070.1"/>
</dbReference>
<dbReference type="NCBIfam" id="TIGR01342">
    <property type="entry name" value="acon_putative"/>
    <property type="match status" value="1"/>
</dbReference>
<dbReference type="InterPro" id="IPR000573">
    <property type="entry name" value="AconitaseA/IPMdHydase_ssu_swvl"/>
</dbReference>
<keyword evidence="6" id="KW-0411">Iron-sulfur</keyword>
<dbReference type="SUPFAM" id="SSF52016">
    <property type="entry name" value="LeuD/IlvD-like"/>
    <property type="match status" value="1"/>
</dbReference>
<evidence type="ECO:0000256" key="6">
    <source>
        <dbReference type="ARBA" id="ARBA00023014"/>
    </source>
</evidence>
<feature type="domain" description="Aconitase/3-isopropylmalate dehydratase large subunit alpha/beta/alpha" evidence="7">
    <location>
        <begin position="15"/>
        <end position="284"/>
    </location>
</feature>
<dbReference type="STRING" id="1121301.SAMN02745912_03433"/>